<dbReference type="PANTHER" id="PTHR24421:SF10">
    <property type="entry name" value="NITRATE_NITRITE SENSOR PROTEIN NARQ"/>
    <property type="match status" value="1"/>
</dbReference>
<dbReference type="CDD" id="cd16917">
    <property type="entry name" value="HATPase_UhpB-NarQ-NarX-like"/>
    <property type="match status" value="1"/>
</dbReference>
<organism evidence="12 13">
    <name type="scientific">Actinocorallia libanotica</name>
    <dbReference type="NCBI Taxonomy" id="46162"/>
    <lineage>
        <taxon>Bacteria</taxon>
        <taxon>Bacillati</taxon>
        <taxon>Actinomycetota</taxon>
        <taxon>Actinomycetes</taxon>
        <taxon>Streptosporangiales</taxon>
        <taxon>Thermomonosporaceae</taxon>
        <taxon>Actinocorallia</taxon>
    </lineage>
</organism>
<evidence type="ECO:0000313" key="13">
    <source>
        <dbReference type="Proteomes" id="UP001500665"/>
    </source>
</evidence>
<dbReference type="Pfam" id="PF07730">
    <property type="entry name" value="HisKA_3"/>
    <property type="match status" value="1"/>
</dbReference>
<feature type="transmembrane region" description="Helical" evidence="9">
    <location>
        <begin position="60"/>
        <end position="79"/>
    </location>
</feature>
<evidence type="ECO:0000256" key="2">
    <source>
        <dbReference type="ARBA" id="ARBA00012438"/>
    </source>
</evidence>
<evidence type="ECO:0000256" key="3">
    <source>
        <dbReference type="ARBA" id="ARBA00022553"/>
    </source>
</evidence>
<feature type="transmembrane region" description="Helical" evidence="9">
    <location>
        <begin position="125"/>
        <end position="158"/>
    </location>
</feature>
<keyword evidence="9" id="KW-0812">Transmembrane</keyword>
<reference evidence="13" key="1">
    <citation type="journal article" date="2019" name="Int. J. Syst. Evol. Microbiol.">
        <title>The Global Catalogue of Microorganisms (GCM) 10K type strain sequencing project: providing services to taxonomists for standard genome sequencing and annotation.</title>
        <authorList>
            <consortium name="The Broad Institute Genomics Platform"/>
            <consortium name="The Broad Institute Genome Sequencing Center for Infectious Disease"/>
            <person name="Wu L."/>
            <person name="Ma J."/>
        </authorList>
    </citation>
    <scope>NUCLEOTIDE SEQUENCE [LARGE SCALE GENOMIC DNA]</scope>
    <source>
        <strain evidence="13">JCM 10696</strain>
    </source>
</reference>
<accession>A0ABP4C9U9</accession>
<comment type="catalytic activity">
    <reaction evidence="1">
        <text>ATP + protein L-histidine = ADP + protein N-phospho-L-histidine.</text>
        <dbReference type="EC" id="2.7.13.3"/>
    </reaction>
</comment>
<keyword evidence="9" id="KW-0472">Membrane</keyword>
<dbReference type="InterPro" id="IPR036890">
    <property type="entry name" value="HATPase_C_sf"/>
</dbReference>
<keyword evidence="9" id="KW-1133">Transmembrane helix</keyword>
<gene>
    <name evidence="12" type="ORF">GCM10009550_56720</name>
</gene>
<evidence type="ECO:0000256" key="5">
    <source>
        <dbReference type="ARBA" id="ARBA00022741"/>
    </source>
</evidence>
<feature type="domain" description="Signal transduction histidine kinase subgroup 3 dimerisation and phosphoacceptor" evidence="10">
    <location>
        <begin position="239"/>
        <end position="305"/>
    </location>
</feature>
<dbReference type="Proteomes" id="UP001500665">
    <property type="component" value="Unassembled WGS sequence"/>
</dbReference>
<keyword evidence="5" id="KW-0547">Nucleotide-binding</keyword>
<dbReference type="InterPro" id="IPR011712">
    <property type="entry name" value="Sig_transdc_His_kin_sub3_dim/P"/>
</dbReference>
<keyword evidence="7" id="KW-0067">ATP-binding</keyword>
<dbReference type="EMBL" id="BAAAHH010000028">
    <property type="protein sequence ID" value="GAA0962545.1"/>
    <property type="molecule type" value="Genomic_DNA"/>
</dbReference>
<evidence type="ECO:0000256" key="1">
    <source>
        <dbReference type="ARBA" id="ARBA00000085"/>
    </source>
</evidence>
<dbReference type="RefSeq" id="WP_344244056.1">
    <property type="nucleotide sequence ID" value="NZ_BAAAHH010000028.1"/>
</dbReference>
<sequence>MSVSLPQTPWEACSRPGLLLGSWPWRSAAHLLSSALLAAPFTASALFAGVEAVHGRGVPLLAAAVLFAAAGPLLAVPLARWERRRLRLVDLRPIRSGHRVPRDAGLRRRLRARYGEAATWRELGYLGLLAVAAPAGVAVPLLVLLWALAALVGLVMVLSGEAPVTLLVIDVETLPESFAHALGGVAALCSLPYLVSFLAGLHVRVARLLLGEGAGGRLRDELVEVARSRARLVDAFEAERRRIERDLHDGAQQSLLGLTLQLGLARLDLPPGSPAAERVAAAHRQAKELMVELRELVEGIHPRVLTDRGLPGALGELADRSPLRVAVDAALPGRPPASVEATAYFVAAEALTNAAKHGGGTRAAVRAWWRDGLLTVEVEDDGRGGADPSAGTGLTGLADRVAVIDGRMLLASPSGGPTTLRVEFPCTLEHPLSE</sequence>
<feature type="transmembrane region" description="Helical" evidence="9">
    <location>
        <begin position="28"/>
        <end position="48"/>
    </location>
</feature>
<proteinExistence type="predicted"/>
<dbReference type="EC" id="2.7.13.3" evidence="2"/>
<dbReference type="InterPro" id="IPR025828">
    <property type="entry name" value="Put_sensor_dom"/>
</dbReference>
<keyword evidence="4" id="KW-0808">Transferase</keyword>
<dbReference type="Pfam" id="PF13796">
    <property type="entry name" value="Sensor"/>
    <property type="match status" value="1"/>
</dbReference>
<evidence type="ECO:0000313" key="12">
    <source>
        <dbReference type="EMBL" id="GAA0962545.1"/>
    </source>
</evidence>
<protein>
    <recommendedName>
        <fullName evidence="2">histidine kinase</fullName>
        <ecNumber evidence="2">2.7.13.3</ecNumber>
    </recommendedName>
</protein>
<dbReference type="PANTHER" id="PTHR24421">
    <property type="entry name" value="NITRATE/NITRITE SENSOR PROTEIN NARX-RELATED"/>
    <property type="match status" value="1"/>
</dbReference>
<evidence type="ECO:0000256" key="6">
    <source>
        <dbReference type="ARBA" id="ARBA00022777"/>
    </source>
</evidence>
<keyword evidence="8" id="KW-0902">Two-component regulatory system</keyword>
<comment type="caution">
    <text evidence="12">The sequence shown here is derived from an EMBL/GenBank/DDBJ whole genome shotgun (WGS) entry which is preliminary data.</text>
</comment>
<dbReference type="Gene3D" id="3.30.565.10">
    <property type="entry name" value="Histidine kinase-like ATPase, C-terminal domain"/>
    <property type="match status" value="1"/>
</dbReference>
<evidence type="ECO:0000259" key="10">
    <source>
        <dbReference type="Pfam" id="PF07730"/>
    </source>
</evidence>
<dbReference type="Gene3D" id="1.20.5.1930">
    <property type="match status" value="1"/>
</dbReference>
<dbReference type="SUPFAM" id="SSF55874">
    <property type="entry name" value="ATPase domain of HSP90 chaperone/DNA topoisomerase II/histidine kinase"/>
    <property type="match status" value="1"/>
</dbReference>
<name>A0ABP4C9U9_9ACTN</name>
<keyword evidence="13" id="KW-1185">Reference proteome</keyword>
<feature type="domain" description="Putative sensor" evidence="11">
    <location>
        <begin position="35"/>
        <end position="210"/>
    </location>
</feature>
<evidence type="ECO:0000256" key="8">
    <source>
        <dbReference type="ARBA" id="ARBA00023012"/>
    </source>
</evidence>
<evidence type="ECO:0000256" key="4">
    <source>
        <dbReference type="ARBA" id="ARBA00022679"/>
    </source>
</evidence>
<dbReference type="GO" id="GO:0016301">
    <property type="term" value="F:kinase activity"/>
    <property type="evidence" value="ECO:0007669"/>
    <property type="project" value="UniProtKB-KW"/>
</dbReference>
<evidence type="ECO:0000256" key="9">
    <source>
        <dbReference type="SAM" id="Phobius"/>
    </source>
</evidence>
<keyword evidence="3" id="KW-0597">Phosphoprotein</keyword>
<keyword evidence="6 12" id="KW-0418">Kinase</keyword>
<evidence type="ECO:0000259" key="11">
    <source>
        <dbReference type="Pfam" id="PF13796"/>
    </source>
</evidence>
<feature type="transmembrane region" description="Helical" evidence="9">
    <location>
        <begin position="178"/>
        <end position="201"/>
    </location>
</feature>
<dbReference type="InterPro" id="IPR050482">
    <property type="entry name" value="Sensor_HK_TwoCompSys"/>
</dbReference>
<evidence type="ECO:0000256" key="7">
    <source>
        <dbReference type="ARBA" id="ARBA00022840"/>
    </source>
</evidence>